<gene>
    <name evidence="1" type="ORF">GCM10025876_01940</name>
</gene>
<keyword evidence="2" id="KW-1185">Reference proteome</keyword>
<reference evidence="2" key="1">
    <citation type="journal article" date="2019" name="Int. J. Syst. Evol. Microbiol.">
        <title>The Global Catalogue of Microorganisms (GCM) 10K type strain sequencing project: providing services to taxonomists for standard genome sequencing and annotation.</title>
        <authorList>
            <consortium name="The Broad Institute Genomics Platform"/>
            <consortium name="The Broad Institute Genome Sequencing Center for Infectious Disease"/>
            <person name="Wu L."/>
            <person name="Ma J."/>
        </authorList>
    </citation>
    <scope>NUCLEOTIDE SEQUENCE [LARGE SCALE GENOMIC DNA]</scope>
    <source>
        <strain evidence="2">NBRC 112299</strain>
    </source>
</reference>
<evidence type="ECO:0000313" key="1">
    <source>
        <dbReference type="EMBL" id="GMA33990.1"/>
    </source>
</evidence>
<organism evidence="1 2">
    <name type="scientific">Demequina litorisediminis</name>
    <dbReference type="NCBI Taxonomy" id="1849022"/>
    <lineage>
        <taxon>Bacteria</taxon>
        <taxon>Bacillati</taxon>
        <taxon>Actinomycetota</taxon>
        <taxon>Actinomycetes</taxon>
        <taxon>Micrococcales</taxon>
        <taxon>Demequinaceae</taxon>
        <taxon>Demequina</taxon>
    </lineage>
</organism>
<name>A0ABQ6I9H8_9MICO</name>
<dbReference type="Proteomes" id="UP001157125">
    <property type="component" value="Unassembled WGS sequence"/>
</dbReference>
<evidence type="ECO:0000313" key="2">
    <source>
        <dbReference type="Proteomes" id="UP001157125"/>
    </source>
</evidence>
<proteinExistence type="predicted"/>
<sequence>MGAHLTPASARLADLAHAGDVEPDVVVAVSGILTPRTLDHGIVPAASLLAARRAVPCVVVAPEVHVGRRDLMAAGVVGAHEGEPGEGGWWIRLARVAQTWTPAR</sequence>
<accession>A0ABQ6I9H8</accession>
<protein>
    <submittedName>
        <fullName evidence="1">Uncharacterized protein</fullName>
    </submittedName>
</protein>
<comment type="caution">
    <text evidence="1">The sequence shown here is derived from an EMBL/GenBank/DDBJ whole genome shotgun (WGS) entry which is preliminary data.</text>
</comment>
<dbReference type="EMBL" id="BSUN01000001">
    <property type="protein sequence ID" value="GMA33990.1"/>
    <property type="molecule type" value="Genomic_DNA"/>
</dbReference>